<dbReference type="EMBL" id="WJHE01000998">
    <property type="protein sequence ID" value="MST34423.1"/>
    <property type="molecule type" value="Genomic_DNA"/>
</dbReference>
<dbReference type="PANTHER" id="PTHR21060:SF15">
    <property type="entry name" value="ACETATE KINASE-RELATED"/>
    <property type="match status" value="1"/>
</dbReference>
<feature type="non-terminal residue" evidence="8">
    <location>
        <position position="235"/>
    </location>
</feature>
<dbReference type="InterPro" id="IPR004372">
    <property type="entry name" value="Ac/propionate_kinase"/>
</dbReference>
<dbReference type="SUPFAM" id="SSF53067">
    <property type="entry name" value="Actin-like ATPase domain"/>
    <property type="match status" value="2"/>
</dbReference>
<name>A0ABW9QYF9_9ACTN</name>
<organism evidence="8 9">
    <name type="scientific">Acidiferrimicrobium australe</name>
    <dbReference type="NCBI Taxonomy" id="2664430"/>
    <lineage>
        <taxon>Bacteria</taxon>
        <taxon>Bacillati</taxon>
        <taxon>Actinomycetota</taxon>
        <taxon>Acidimicrobiia</taxon>
        <taxon>Acidimicrobiales</taxon>
        <taxon>Acidimicrobiaceae</taxon>
        <taxon>Acidiferrimicrobium</taxon>
    </lineage>
</organism>
<evidence type="ECO:0000256" key="2">
    <source>
        <dbReference type="ARBA" id="ARBA00013069"/>
    </source>
</evidence>
<dbReference type="PRINTS" id="PR00471">
    <property type="entry name" value="ACETATEKNASE"/>
</dbReference>
<evidence type="ECO:0000256" key="6">
    <source>
        <dbReference type="ARBA" id="ARBA00022840"/>
    </source>
</evidence>
<dbReference type="HAMAP" id="MF_00020">
    <property type="entry name" value="Acetate_kinase"/>
    <property type="match status" value="1"/>
</dbReference>
<reference evidence="8 9" key="1">
    <citation type="submission" date="2019-11" db="EMBL/GenBank/DDBJ databases">
        <title>Acidiferrimicrobium australis gen. nov., sp. nov., an acidophilic and obligately heterotrophic, member of the Actinobacteria that catalyses dissimilatory oxido- reduction of iron isolated from metal-rich acidic water in Chile.</title>
        <authorList>
            <person name="Gonzalez D."/>
            <person name="Huber K."/>
            <person name="Hedrich S."/>
            <person name="Rojas-Villalobos C."/>
            <person name="Quatrini R."/>
            <person name="Dinamarca M.A."/>
            <person name="Schwarz A."/>
            <person name="Canales C."/>
            <person name="Nancucheo I."/>
        </authorList>
    </citation>
    <scope>NUCLEOTIDE SEQUENCE [LARGE SCALE GENOMIC DNA]</scope>
    <source>
        <strain evidence="8 9">USS-CCA1</strain>
    </source>
</reference>
<dbReference type="InterPro" id="IPR000890">
    <property type="entry name" value="Aliphatic_acid_kin_short-chain"/>
</dbReference>
<dbReference type="PANTHER" id="PTHR21060">
    <property type="entry name" value="ACETATE KINASE"/>
    <property type="match status" value="1"/>
</dbReference>
<evidence type="ECO:0000256" key="4">
    <source>
        <dbReference type="ARBA" id="ARBA00022741"/>
    </source>
</evidence>
<comment type="similarity">
    <text evidence="1 7">Belongs to the acetokinase family.</text>
</comment>
<gene>
    <name evidence="8" type="ORF">GHK86_17060</name>
</gene>
<keyword evidence="5 7" id="KW-0418">Kinase</keyword>
<dbReference type="PROSITE" id="PS01076">
    <property type="entry name" value="ACETATE_KINASE_2"/>
    <property type="match status" value="1"/>
</dbReference>
<evidence type="ECO:0000256" key="5">
    <source>
        <dbReference type="ARBA" id="ARBA00022777"/>
    </source>
</evidence>
<evidence type="ECO:0000313" key="8">
    <source>
        <dbReference type="EMBL" id="MST34423.1"/>
    </source>
</evidence>
<keyword evidence="9" id="KW-1185">Reference proteome</keyword>
<dbReference type="InterPro" id="IPR023865">
    <property type="entry name" value="Aliphatic_acid_kinase_CS"/>
</dbReference>
<accession>A0ABW9QYF9</accession>
<evidence type="ECO:0000313" key="9">
    <source>
        <dbReference type="Proteomes" id="UP000437736"/>
    </source>
</evidence>
<keyword evidence="3 7" id="KW-0808">Transferase</keyword>
<dbReference type="Proteomes" id="UP000437736">
    <property type="component" value="Unassembled WGS sequence"/>
</dbReference>
<sequence>MRVAVVNAGSSSVKLRVVADGVVADAVDLGPPGDRLATQLDAYLDAAGDLDATGHRVVHGGDRFTRPVVVDDAARAELDRLEDLAPLHNPPATRAIDEIRRLRPALPVVACFDTAFHATLPAAARTYALPAEWTERFGVRRYGFHGLSCQWALRRAGELSGRDPDRLRVVVCHLGGGASVTAIRDGRSADTTMGFTPTEGLVMATRSGDVDPGALAWLVEHGVDAAELGDALERR</sequence>
<dbReference type="InterPro" id="IPR043129">
    <property type="entry name" value="ATPase_NBD"/>
</dbReference>
<keyword evidence="6" id="KW-0067">ATP-binding</keyword>
<evidence type="ECO:0000256" key="3">
    <source>
        <dbReference type="ARBA" id="ARBA00022679"/>
    </source>
</evidence>
<proteinExistence type="inferred from homology"/>
<keyword evidence="4" id="KW-0547">Nucleotide-binding</keyword>
<evidence type="ECO:0000256" key="1">
    <source>
        <dbReference type="ARBA" id="ARBA00008748"/>
    </source>
</evidence>
<protein>
    <recommendedName>
        <fullName evidence="2">butyrate kinase</fullName>
        <ecNumber evidence="2">2.7.2.7</ecNumber>
    </recommendedName>
</protein>
<comment type="caution">
    <text evidence="8">The sequence shown here is derived from an EMBL/GenBank/DDBJ whole genome shotgun (WGS) entry which is preliminary data.</text>
</comment>
<evidence type="ECO:0000256" key="7">
    <source>
        <dbReference type="RuleBase" id="RU003835"/>
    </source>
</evidence>
<dbReference type="EC" id="2.7.2.7" evidence="2"/>
<dbReference type="Gene3D" id="3.30.420.40">
    <property type="match status" value="2"/>
</dbReference>
<dbReference type="Pfam" id="PF00871">
    <property type="entry name" value="Acetate_kinase"/>
    <property type="match status" value="1"/>
</dbReference>